<dbReference type="EMBL" id="CP029830">
    <property type="protein sequence ID" value="AWU95223.1"/>
    <property type="molecule type" value="Genomic_DNA"/>
</dbReference>
<dbReference type="PANTHER" id="PTHR10889">
    <property type="entry name" value="DEOXYRIBOSE-PHOSPHATE ALDOLASE"/>
    <property type="match status" value="1"/>
</dbReference>
<comment type="pathway">
    <text evidence="1">Carbohydrate degradation; 2-deoxy-D-ribose 1-phosphate degradation; D-glyceraldehyde 3-phosphate and acetaldehyde from 2-deoxy-alpha-D-ribose 1-phosphate: step 2/2.</text>
</comment>
<name>A0A2U9S8M1_9PROT</name>
<dbReference type="NCBIfam" id="TIGR00126">
    <property type="entry name" value="deoC"/>
    <property type="match status" value="1"/>
</dbReference>
<evidence type="ECO:0000256" key="4">
    <source>
        <dbReference type="ARBA" id="ARBA00023239"/>
    </source>
</evidence>
<evidence type="ECO:0000256" key="5">
    <source>
        <dbReference type="ARBA" id="ARBA00023270"/>
    </source>
</evidence>
<dbReference type="InterPro" id="IPR013785">
    <property type="entry name" value="Aldolase_TIM"/>
</dbReference>
<gene>
    <name evidence="9" type="primary">deoC</name>
    <name evidence="9" type="ORF">DM194_12690</name>
</gene>
<feature type="region of interest" description="Disordered" evidence="8">
    <location>
        <begin position="261"/>
        <end position="281"/>
    </location>
</feature>
<reference evidence="9 10" key="1">
    <citation type="submission" date="2018-06" db="EMBL/GenBank/DDBJ databases">
        <title>Complete genome sequencing of Azospirillum sp. M2T2B2.</title>
        <authorList>
            <person name="Heo J."/>
            <person name="Kim S.-J."/>
            <person name="Kwon S.-W."/>
            <person name="Anandham R."/>
        </authorList>
    </citation>
    <scope>NUCLEOTIDE SEQUENCE [LARGE SCALE GENOMIC DNA]</scope>
    <source>
        <strain evidence="9 10">M2T2B2</strain>
        <plasmid evidence="9 10">unnamed1</plasmid>
    </source>
</reference>
<keyword evidence="5" id="KW-0704">Schiff base</keyword>
<dbReference type="InterPro" id="IPR002915">
    <property type="entry name" value="DeoC/FbaB/LacD_aldolase"/>
</dbReference>
<evidence type="ECO:0000313" key="10">
    <source>
        <dbReference type="Proteomes" id="UP000249605"/>
    </source>
</evidence>
<dbReference type="GO" id="GO:0005737">
    <property type="term" value="C:cytoplasm"/>
    <property type="evidence" value="ECO:0007669"/>
    <property type="project" value="InterPro"/>
</dbReference>
<accession>A0A2U9S8M1</accession>
<keyword evidence="4" id="KW-0456">Lyase</keyword>
<dbReference type="Proteomes" id="UP000249605">
    <property type="component" value="Plasmid unnamed1"/>
</dbReference>
<dbReference type="GO" id="GO:0004139">
    <property type="term" value="F:deoxyribose-phosphate aldolase activity"/>
    <property type="evidence" value="ECO:0007669"/>
    <property type="project" value="UniProtKB-UniRule"/>
</dbReference>
<dbReference type="KEGG" id="azm:DM194_12690"/>
<proteinExistence type="inferred from homology"/>
<comment type="catalytic activity">
    <reaction evidence="6">
        <text>2-deoxy-D-ribose 5-phosphate = D-glyceraldehyde 3-phosphate + acetaldehyde</text>
        <dbReference type="Rhea" id="RHEA:12821"/>
        <dbReference type="ChEBI" id="CHEBI:15343"/>
        <dbReference type="ChEBI" id="CHEBI:59776"/>
        <dbReference type="ChEBI" id="CHEBI:62877"/>
        <dbReference type="EC" id="4.1.2.4"/>
    </reaction>
</comment>
<dbReference type="SUPFAM" id="SSF51569">
    <property type="entry name" value="Aldolase"/>
    <property type="match status" value="1"/>
</dbReference>
<dbReference type="EC" id="4.1.2.4" evidence="3 7"/>
<dbReference type="Pfam" id="PF01791">
    <property type="entry name" value="DeoC"/>
    <property type="match status" value="1"/>
</dbReference>
<keyword evidence="9" id="KW-0614">Plasmid</keyword>
<feature type="compositionally biased region" description="Basic and acidic residues" evidence="8">
    <location>
        <begin position="261"/>
        <end position="275"/>
    </location>
</feature>
<organism evidence="9 10">
    <name type="scientific">Azospirillum ramasamyi</name>
    <dbReference type="NCBI Taxonomy" id="682998"/>
    <lineage>
        <taxon>Bacteria</taxon>
        <taxon>Pseudomonadati</taxon>
        <taxon>Pseudomonadota</taxon>
        <taxon>Alphaproteobacteria</taxon>
        <taxon>Rhodospirillales</taxon>
        <taxon>Azospirillaceae</taxon>
        <taxon>Azospirillum</taxon>
    </lineage>
</organism>
<dbReference type="InterPro" id="IPR011343">
    <property type="entry name" value="DeoC"/>
</dbReference>
<comment type="similarity">
    <text evidence="2">Belongs to the DeoC/FbaB aldolase family. DeoC type 2 subfamily.</text>
</comment>
<protein>
    <recommendedName>
        <fullName evidence="3 7">Deoxyribose-phosphate aldolase</fullName>
        <ecNumber evidence="3 7">4.1.2.4</ecNumber>
    </recommendedName>
</protein>
<evidence type="ECO:0000256" key="8">
    <source>
        <dbReference type="SAM" id="MobiDB-lite"/>
    </source>
</evidence>
<dbReference type="OrthoDB" id="6579831at2"/>
<dbReference type="GO" id="GO:0009264">
    <property type="term" value="P:deoxyribonucleotide catabolic process"/>
    <property type="evidence" value="ECO:0007669"/>
    <property type="project" value="UniProtKB-UniRule"/>
</dbReference>
<geneLocation type="plasmid" evidence="9 10">
    <name>unnamed1</name>
</geneLocation>
<evidence type="ECO:0000256" key="2">
    <source>
        <dbReference type="ARBA" id="ARBA00009473"/>
    </source>
</evidence>
<dbReference type="GO" id="GO:0016052">
    <property type="term" value="P:carbohydrate catabolic process"/>
    <property type="evidence" value="ECO:0007669"/>
    <property type="project" value="TreeGrafter"/>
</dbReference>
<evidence type="ECO:0000313" key="9">
    <source>
        <dbReference type="EMBL" id="AWU95223.1"/>
    </source>
</evidence>
<evidence type="ECO:0000256" key="6">
    <source>
        <dbReference type="ARBA" id="ARBA00048791"/>
    </source>
</evidence>
<evidence type="ECO:0000256" key="1">
    <source>
        <dbReference type="ARBA" id="ARBA00004816"/>
    </source>
</evidence>
<evidence type="ECO:0000256" key="7">
    <source>
        <dbReference type="NCBIfam" id="TIGR00126"/>
    </source>
</evidence>
<dbReference type="AlphaFoldDB" id="A0A2U9S8M1"/>
<sequence>MKLPADLQSALDASANAPSDADLARRAVGMLDLTSLNGDDTDRVVEALCARAVTPVGPVAAVCVWARFVPTARKALDGTPVKVATVVNFPSGEADAASVAAETRRAIADGADEIDVVLPYKAFIDGARTQPMNVVKACREACADKALMKVILESGAFPDPDLLAWAARDAIAAGADFLKTSTGKTQPAATLPAAAVILDSIYESGKTVGFKAAGGIRDAAEAARYLALADHILGDGWATPQTFRFGASSLLDALLAAAGHSGREGEGEREGEREPAPAGGY</sequence>
<keyword evidence="10" id="KW-1185">Reference proteome</keyword>
<dbReference type="Gene3D" id="3.20.20.70">
    <property type="entry name" value="Aldolase class I"/>
    <property type="match status" value="1"/>
</dbReference>
<evidence type="ECO:0000256" key="3">
    <source>
        <dbReference type="ARBA" id="ARBA00012515"/>
    </source>
</evidence>
<dbReference type="SMART" id="SM01133">
    <property type="entry name" value="DeoC"/>
    <property type="match status" value="1"/>
</dbReference>
<dbReference type="PIRSF" id="PIRSF001357">
    <property type="entry name" value="DeoC"/>
    <property type="match status" value="1"/>
</dbReference>
<dbReference type="PANTHER" id="PTHR10889:SF3">
    <property type="entry name" value="DEOXYRIBOSE-PHOSPHATE ALDOLASE"/>
    <property type="match status" value="1"/>
</dbReference>